<feature type="compositionally biased region" description="Low complexity" evidence="1">
    <location>
        <begin position="19"/>
        <end position="41"/>
    </location>
</feature>
<dbReference type="EMBL" id="RYFI01000004">
    <property type="protein sequence ID" value="RXF74482.1"/>
    <property type="molecule type" value="Genomic_DNA"/>
</dbReference>
<feature type="domain" description="GSCFA" evidence="2">
    <location>
        <begin position="87"/>
        <end position="356"/>
    </location>
</feature>
<evidence type="ECO:0000256" key="1">
    <source>
        <dbReference type="SAM" id="MobiDB-lite"/>
    </source>
</evidence>
<reference evidence="3 4" key="1">
    <citation type="submission" date="2018-12" db="EMBL/GenBank/DDBJ databases">
        <title>bacterium Hansschlegelia zhihuaiae S113.</title>
        <authorList>
            <person name="He J."/>
        </authorList>
    </citation>
    <scope>NUCLEOTIDE SEQUENCE [LARGE SCALE GENOMIC DNA]</scope>
    <source>
        <strain evidence="3 4">S 113</strain>
    </source>
</reference>
<keyword evidence="4" id="KW-1185">Reference proteome</keyword>
<sequence>MGGGKRRRKLNAERSGRIAALPSAAPAEEPQAVTVADAAPDAPKPVPRSPYEGLPARAFWRSGVTEQHPLRVADLYRKKFALSPSHQIATAGSCFAQHIARRLKGAGYSIVDREPAPLGFDAADAQLYGYGLYSARYGNIYTARQLLQLAREAFREFEPAVPVWRKGERFFDALRPSVEPEGLASAEEVTAHRAAHLKHVRGMLKQADVIIFTFGLTETWEHRASGTVYPTAPGTIAGRYDPAVFAFRNLTHSEVLADFLAFRKRVREVNPTVKFLLTVSPVPLTATASGEHVLPATIYSKSVLRGVAGELYHRFDDVDYFPSYEMVAGHPSRGFFYEPNMRAVANAGVDVVMRAFFEAHGIEAAPRAAAEPRPKGDREGGGRRKGGGKRSKDDVVCEEMLLEAFAK</sequence>
<gene>
    <name evidence="3" type="ORF">EK403_05730</name>
</gene>
<feature type="region of interest" description="Disordered" evidence="1">
    <location>
        <begin position="367"/>
        <end position="393"/>
    </location>
</feature>
<dbReference type="AlphaFoldDB" id="A0A4V1KJK2"/>
<protein>
    <submittedName>
        <fullName evidence="3">GSCFA family protein</fullName>
    </submittedName>
</protein>
<evidence type="ECO:0000313" key="4">
    <source>
        <dbReference type="Proteomes" id="UP000289708"/>
    </source>
</evidence>
<organism evidence="3 4">
    <name type="scientific">Hansschlegelia zhihuaiae</name>
    <dbReference type="NCBI Taxonomy" id="405005"/>
    <lineage>
        <taxon>Bacteria</taxon>
        <taxon>Pseudomonadati</taxon>
        <taxon>Pseudomonadota</taxon>
        <taxon>Alphaproteobacteria</taxon>
        <taxon>Hyphomicrobiales</taxon>
        <taxon>Methylopilaceae</taxon>
        <taxon>Hansschlegelia</taxon>
    </lineage>
</organism>
<evidence type="ECO:0000313" key="3">
    <source>
        <dbReference type="EMBL" id="RXF74482.1"/>
    </source>
</evidence>
<dbReference type="InterPro" id="IPR014982">
    <property type="entry name" value="GSCFA"/>
</dbReference>
<dbReference type="Pfam" id="PF08885">
    <property type="entry name" value="GSCFA"/>
    <property type="match status" value="1"/>
</dbReference>
<feature type="compositionally biased region" description="Basic and acidic residues" evidence="1">
    <location>
        <begin position="370"/>
        <end position="382"/>
    </location>
</feature>
<dbReference type="OrthoDB" id="369216at2"/>
<dbReference type="Proteomes" id="UP000289708">
    <property type="component" value="Unassembled WGS sequence"/>
</dbReference>
<comment type="caution">
    <text evidence="3">The sequence shown here is derived from an EMBL/GenBank/DDBJ whole genome shotgun (WGS) entry which is preliminary data.</text>
</comment>
<feature type="region of interest" description="Disordered" evidence="1">
    <location>
        <begin position="1"/>
        <end position="48"/>
    </location>
</feature>
<proteinExistence type="predicted"/>
<evidence type="ECO:0000259" key="2">
    <source>
        <dbReference type="Pfam" id="PF08885"/>
    </source>
</evidence>
<name>A0A4V1KJK2_9HYPH</name>
<accession>A0A4V1KJK2</accession>